<proteinExistence type="predicted"/>
<dbReference type="AlphaFoldDB" id="A0A1K0FIW5"/>
<reference evidence="1 2" key="1">
    <citation type="submission" date="2016-09" db="EMBL/GenBank/DDBJ databases">
        <title>Couchioplanes caeruleus draft genome sequence.</title>
        <authorList>
            <person name="Sheehan J."/>
            <person name="Caffrey P."/>
        </authorList>
    </citation>
    <scope>NUCLEOTIDE SEQUENCE [LARGE SCALE GENOMIC DNA]</scope>
    <source>
        <strain evidence="1 2">DSM 43634</strain>
    </source>
</reference>
<comment type="caution">
    <text evidence="1">The sequence shown here is derived from an EMBL/GenBank/DDBJ whole genome shotgun (WGS) entry which is preliminary data.</text>
</comment>
<evidence type="ECO:0000313" key="2">
    <source>
        <dbReference type="Proteomes" id="UP000182486"/>
    </source>
</evidence>
<organism evidence="1 2">
    <name type="scientific">Couchioplanes caeruleus subsp. caeruleus</name>
    <dbReference type="NCBI Taxonomy" id="56427"/>
    <lineage>
        <taxon>Bacteria</taxon>
        <taxon>Bacillati</taxon>
        <taxon>Actinomycetota</taxon>
        <taxon>Actinomycetes</taxon>
        <taxon>Micromonosporales</taxon>
        <taxon>Micromonosporaceae</taxon>
        <taxon>Couchioplanes</taxon>
    </lineage>
</organism>
<protein>
    <submittedName>
        <fullName evidence="1">Uncharacterized protein</fullName>
    </submittedName>
</protein>
<name>A0A1K0FIW5_9ACTN</name>
<accession>A0A1K0FIW5</accession>
<dbReference type="EMBL" id="MEIA01000197">
    <property type="protein sequence ID" value="OJF12781.1"/>
    <property type="molecule type" value="Genomic_DNA"/>
</dbReference>
<keyword evidence="2" id="KW-1185">Reference proteome</keyword>
<dbReference type="Proteomes" id="UP000182486">
    <property type="component" value="Unassembled WGS sequence"/>
</dbReference>
<gene>
    <name evidence="1" type="ORF">BG844_18815</name>
</gene>
<sequence length="630" mass="66807">MAENSRAHSGTATTSRITDGEPILLACPAVDSASLRCVQGRPVERERALDGAAVLTRDTATGEDAAQSFDPDLVTVLTLVDVLMSALGVERGAPGSARVAGDLVDAVYAHALVVPHARLSPAPVAAEPPSRDGAGPLTVLLRTAVGVSREGPPTWEEAQELCGQVVSRALSSLGMNQQALTWMLGKAAPAHQDDPPDPEAEGQFDNAADEFWSEPDDDAVDPAMFETEPDPPETDPWIVALIAAAGPPTAPGIRSEAAAGAAPPPKTLRLLRPLSRLNWKRLLKFGLPAAKRAELNAWVRERRSAGEIRRHSPTDGFIAERTLLALYLLDRKTVAENILAGFRVGDKTLSDVAAADSLWETVRTALLSVVTGAVGQPDILDPALRHVYEIKPKAQAVRGAKQLYGRYLLFLNAWEIFNTVDAIPARRALAWSAKVLAEFARFVTRPVPDHVDLSKIGPVRFWEPGSWTPPRRVLLWDGRVMDVEVPIPGVLCYQILGSRKDDDSAAGKPVDERDISLTLLGLVLAHALADAARQTGGPAGVEALARAAGDHAANGEDMAGWLAGAAAVGAGTLAATKLWEALSPVAKWLAVLAQGAGRAATSLTAPFVFIDPETGAPLGLQERFRTPQGV</sequence>
<dbReference type="RefSeq" id="WP_071806644.1">
    <property type="nucleotide sequence ID" value="NZ_MEIA01000197.1"/>
</dbReference>
<evidence type="ECO:0000313" key="1">
    <source>
        <dbReference type="EMBL" id="OJF12781.1"/>
    </source>
</evidence>